<name>A0A1X7D8I4_9HYPH</name>
<protein>
    <submittedName>
        <fullName evidence="1">Uncharacterized protein</fullName>
    </submittedName>
</protein>
<organism evidence="1 2">
    <name type="scientific">Xaviernesmea oryzae</name>
    <dbReference type="NCBI Taxonomy" id="464029"/>
    <lineage>
        <taxon>Bacteria</taxon>
        <taxon>Pseudomonadati</taxon>
        <taxon>Pseudomonadota</taxon>
        <taxon>Alphaproteobacteria</taxon>
        <taxon>Hyphomicrobiales</taxon>
        <taxon>Rhizobiaceae</taxon>
        <taxon>Rhizobium/Agrobacterium group</taxon>
        <taxon>Xaviernesmea</taxon>
    </lineage>
</organism>
<keyword evidence="2" id="KW-1185">Reference proteome</keyword>
<sequence length="191" mass="20979">MWRSNKEQYFVSLVADKATPLPAARRPDPIRPQHECPRRRGLRHGLVHRDGQAVGSGCMGVRLVRLPRRLGFSARHGFRARKPFLPAVGALTAPPLPQRPSPDAGLLPRWVTGSRPGSLPDDAVRIGPADRAWTTRGYFSAPPVETEAGFFHHRRFRPRLKLRGSGGMAALVRHGAAPCTTVPAGEEGRRS</sequence>
<dbReference type="EMBL" id="FXAF01000002">
    <property type="protein sequence ID" value="SMF10746.1"/>
    <property type="molecule type" value="Genomic_DNA"/>
</dbReference>
<evidence type="ECO:0000313" key="2">
    <source>
        <dbReference type="Proteomes" id="UP000192903"/>
    </source>
</evidence>
<dbReference type="STRING" id="464029.SAMN02982989_5193"/>
<proteinExistence type="predicted"/>
<accession>A0A1X7D8I4</accession>
<evidence type="ECO:0000313" key="1">
    <source>
        <dbReference type="EMBL" id="SMF10746.1"/>
    </source>
</evidence>
<reference evidence="2" key="1">
    <citation type="submission" date="2017-04" db="EMBL/GenBank/DDBJ databases">
        <authorList>
            <person name="Varghese N."/>
            <person name="Submissions S."/>
        </authorList>
    </citation>
    <scope>NUCLEOTIDE SEQUENCE [LARGE SCALE GENOMIC DNA]</scope>
    <source>
        <strain evidence="2">B4P</strain>
    </source>
</reference>
<dbReference type="AlphaFoldDB" id="A0A1X7D8I4"/>
<dbReference type="Proteomes" id="UP000192903">
    <property type="component" value="Unassembled WGS sequence"/>
</dbReference>
<gene>
    <name evidence="1" type="ORF">SAMN02982989_5193</name>
</gene>